<evidence type="ECO:0000313" key="1">
    <source>
        <dbReference type="EMBL" id="CAB4155772.1"/>
    </source>
</evidence>
<organism evidence="1">
    <name type="scientific">uncultured Caudovirales phage</name>
    <dbReference type="NCBI Taxonomy" id="2100421"/>
    <lineage>
        <taxon>Viruses</taxon>
        <taxon>Duplodnaviria</taxon>
        <taxon>Heunggongvirae</taxon>
        <taxon>Uroviricota</taxon>
        <taxon>Caudoviricetes</taxon>
        <taxon>Peduoviridae</taxon>
        <taxon>Maltschvirus</taxon>
        <taxon>Maltschvirus maltsch</taxon>
    </lineage>
</organism>
<proteinExistence type="predicted"/>
<name>A0A6J5NAY4_9CAUD</name>
<gene>
    <name evidence="1" type="ORF">UFOVP661_16</name>
</gene>
<dbReference type="EMBL" id="LR796642">
    <property type="protein sequence ID" value="CAB4155772.1"/>
    <property type="molecule type" value="Genomic_DNA"/>
</dbReference>
<reference evidence="1" key="1">
    <citation type="submission" date="2020-04" db="EMBL/GenBank/DDBJ databases">
        <authorList>
            <person name="Chiriac C."/>
            <person name="Salcher M."/>
            <person name="Ghai R."/>
            <person name="Kavagutti S V."/>
        </authorList>
    </citation>
    <scope>NUCLEOTIDE SEQUENCE</scope>
</reference>
<sequence>MSERMKKYIESQKERGFKLVTVWVPEEKADGLRRTAERWRRQTGHVTVRANLLYRKKRTSK</sequence>
<protein>
    <submittedName>
        <fullName evidence="1">Uncharacterized protein</fullName>
    </submittedName>
</protein>
<accession>A0A6J5NAY4</accession>